<evidence type="ECO:0000256" key="3">
    <source>
        <dbReference type="ARBA" id="ARBA00023015"/>
    </source>
</evidence>
<dbReference type="PANTHER" id="PTHR47997">
    <property type="entry name" value="MYB DOMAIN PROTEIN 55"/>
    <property type="match status" value="1"/>
</dbReference>
<evidence type="ECO:0000256" key="1">
    <source>
        <dbReference type="ARBA" id="ARBA00004123"/>
    </source>
</evidence>
<protein>
    <submittedName>
        <fullName evidence="9">Uncharacterized protein</fullName>
    </submittedName>
</protein>
<feature type="domain" description="HTH myb-type" evidence="8">
    <location>
        <begin position="9"/>
        <end position="69"/>
    </location>
</feature>
<name>A0ABQ8EPY4_BRANA</name>
<keyword evidence="5" id="KW-0804">Transcription</keyword>
<dbReference type="PANTHER" id="PTHR47997:SF87">
    <property type="entry name" value="TRANSCRIPTION FACTOR MYB26"/>
    <property type="match status" value="1"/>
</dbReference>
<dbReference type="SMART" id="SM00717">
    <property type="entry name" value="SANT"/>
    <property type="match status" value="2"/>
</dbReference>
<dbReference type="InterPro" id="IPR009057">
    <property type="entry name" value="Homeodomain-like_sf"/>
</dbReference>
<keyword evidence="4" id="KW-0238">DNA-binding</keyword>
<gene>
    <name evidence="9" type="ORF">HID58_003379</name>
</gene>
<keyword evidence="2" id="KW-0677">Repeat</keyword>
<comment type="subcellular location">
    <subcellularLocation>
        <location evidence="1">Nucleus</location>
    </subcellularLocation>
</comment>
<comment type="caution">
    <text evidence="9">The sequence shown here is derived from an EMBL/GenBank/DDBJ whole genome shotgun (WGS) entry which is preliminary data.</text>
</comment>
<dbReference type="Pfam" id="PF00249">
    <property type="entry name" value="Myb_DNA-binding"/>
    <property type="match status" value="1"/>
</dbReference>
<evidence type="ECO:0000256" key="2">
    <source>
        <dbReference type="ARBA" id="ARBA00022737"/>
    </source>
</evidence>
<reference evidence="9 10" key="1">
    <citation type="submission" date="2021-05" db="EMBL/GenBank/DDBJ databases">
        <title>Genome Assembly of Synthetic Allotetraploid Brassica napus Reveals Homoeologous Exchanges between Subgenomes.</title>
        <authorList>
            <person name="Davis J.T."/>
        </authorList>
    </citation>
    <scope>NUCLEOTIDE SEQUENCE [LARGE SCALE GENOMIC DNA]</scope>
    <source>
        <strain evidence="10">cv. Da-Ae</strain>
        <tissue evidence="9">Seedling</tissue>
    </source>
</reference>
<dbReference type="Gene3D" id="1.10.10.60">
    <property type="entry name" value="Homeodomain-like"/>
    <property type="match status" value="1"/>
</dbReference>
<proteinExistence type="predicted"/>
<evidence type="ECO:0000256" key="4">
    <source>
        <dbReference type="ARBA" id="ARBA00023125"/>
    </source>
</evidence>
<dbReference type="InterPro" id="IPR051953">
    <property type="entry name" value="Plant_SW-associated_TFs"/>
</dbReference>
<sequence length="308" mass="34810">MGHHSCCNKQKVKRGLWSPEEDEKLINYINTYGHGCWSSVPKHAGIYIGLQRCGKSCRLRWINYLRPDLKRGSFSPQEAALIIELHSILGNSFIANTNPNFITPNHLPLPSHVMTPLMFPTSREGDVKYLTTTNTNQSHQDNNLSTNLDIFSATPFINNHHHHHDNDPQWPSLPDLPASTISPFHESLHDYDDGDKLNVFVTPHNDNGDPRNFPLVATKLLCGQVLEGKAISQDHCLLLPTTYDLQMHGDYRRVDSYINHMVIPSSSSSSSPISCGQFKAMRMSASCRERDSLTNYPLEKELHCNVDK</sequence>
<dbReference type="InterPro" id="IPR017930">
    <property type="entry name" value="Myb_dom"/>
</dbReference>
<dbReference type="SUPFAM" id="SSF46689">
    <property type="entry name" value="Homeodomain-like"/>
    <property type="match status" value="1"/>
</dbReference>
<evidence type="ECO:0000256" key="6">
    <source>
        <dbReference type="ARBA" id="ARBA00023242"/>
    </source>
</evidence>
<dbReference type="CDD" id="cd00167">
    <property type="entry name" value="SANT"/>
    <property type="match status" value="1"/>
</dbReference>
<evidence type="ECO:0000313" key="9">
    <source>
        <dbReference type="EMBL" id="KAH0943742.1"/>
    </source>
</evidence>
<dbReference type="PROSITE" id="PS51294">
    <property type="entry name" value="HTH_MYB"/>
    <property type="match status" value="1"/>
</dbReference>
<evidence type="ECO:0000259" key="7">
    <source>
        <dbReference type="PROSITE" id="PS50090"/>
    </source>
</evidence>
<dbReference type="EMBL" id="JAGKQM010000001">
    <property type="protein sequence ID" value="KAH0943742.1"/>
    <property type="molecule type" value="Genomic_DNA"/>
</dbReference>
<evidence type="ECO:0000313" key="10">
    <source>
        <dbReference type="Proteomes" id="UP000824890"/>
    </source>
</evidence>
<dbReference type="PROSITE" id="PS50090">
    <property type="entry name" value="MYB_LIKE"/>
    <property type="match status" value="1"/>
</dbReference>
<evidence type="ECO:0000259" key="8">
    <source>
        <dbReference type="PROSITE" id="PS51294"/>
    </source>
</evidence>
<organism evidence="9 10">
    <name type="scientific">Brassica napus</name>
    <name type="common">Rape</name>
    <dbReference type="NCBI Taxonomy" id="3708"/>
    <lineage>
        <taxon>Eukaryota</taxon>
        <taxon>Viridiplantae</taxon>
        <taxon>Streptophyta</taxon>
        <taxon>Embryophyta</taxon>
        <taxon>Tracheophyta</taxon>
        <taxon>Spermatophyta</taxon>
        <taxon>Magnoliopsida</taxon>
        <taxon>eudicotyledons</taxon>
        <taxon>Gunneridae</taxon>
        <taxon>Pentapetalae</taxon>
        <taxon>rosids</taxon>
        <taxon>malvids</taxon>
        <taxon>Brassicales</taxon>
        <taxon>Brassicaceae</taxon>
        <taxon>Brassiceae</taxon>
        <taxon>Brassica</taxon>
    </lineage>
</organism>
<evidence type="ECO:0000256" key="5">
    <source>
        <dbReference type="ARBA" id="ARBA00023163"/>
    </source>
</evidence>
<dbReference type="Proteomes" id="UP000824890">
    <property type="component" value="Unassembled WGS sequence"/>
</dbReference>
<keyword evidence="10" id="KW-1185">Reference proteome</keyword>
<dbReference type="InterPro" id="IPR001005">
    <property type="entry name" value="SANT/Myb"/>
</dbReference>
<keyword evidence="6" id="KW-0539">Nucleus</keyword>
<accession>A0ABQ8EPY4</accession>
<feature type="domain" description="Myb-like" evidence="7">
    <location>
        <begin position="9"/>
        <end position="65"/>
    </location>
</feature>
<keyword evidence="3" id="KW-0805">Transcription regulation</keyword>